<name>A0A7Z8NS85_9CELL</name>
<dbReference type="EMBL" id="SZYE01000054">
    <property type="protein sequence ID" value="TKR23916.1"/>
    <property type="molecule type" value="Genomic_DNA"/>
</dbReference>
<sequence length="98" mass="9661">MSVDVSIAALDTAASELETVASELQALDVAGAFAGIEAALPGSAVPDAAVWVSTRVGAAVQVLGDNIRAMSASASGSADGYRQADGSVQSRFGAMGVF</sequence>
<evidence type="ECO:0000313" key="2">
    <source>
        <dbReference type="Proteomes" id="UP000308121"/>
    </source>
</evidence>
<evidence type="ECO:0000313" key="1">
    <source>
        <dbReference type="EMBL" id="TKR23916.1"/>
    </source>
</evidence>
<dbReference type="Proteomes" id="UP000308121">
    <property type="component" value="Unassembled WGS sequence"/>
</dbReference>
<organism evidence="1 2">
    <name type="scientific">Cellulomonas hominis</name>
    <dbReference type="NCBI Taxonomy" id="156981"/>
    <lineage>
        <taxon>Bacteria</taxon>
        <taxon>Bacillati</taxon>
        <taxon>Actinomycetota</taxon>
        <taxon>Actinomycetes</taxon>
        <taxon>Micrococcales</taxon>
        <taxon>Cellulomonadaceae</taxon>
        <taxon>Cellulomonas</taxon>
    </lineage>
</organism>
<accession>A0A7Z8NS85</accession>
<evidence type="ECO:0008006" key="3">
    <source>
        <dbReference type="Google" id="ProtNLM"/>
    </source>
</evidence>
<dbReference type="RefSeq" id="WP_154729314.1">
    <property type="nucleotide sequence ID" value="NZ_SZYE01000054.1"/>
</dbReference>
<dbReference type="OrthoDB" id="4828464at2"/>
<proteinExistence type="predicted"/>
<reference evidence="1 2" key="1">
    <citation type="submission" date="2019-05" db="EMBL/GenBank/DDBJ databases">
        <title>Genome sequence of Cellulomonas hominis strain CS1.</title>
        <authorList>
            <person name="Belmont J."/>
            <person name="Maclea K.S."/>
        </authorList>
    </citation>
    <scope>NUCLEOTIDE SEQUENCE [LARGE SCALE GENOMIC DNA]</scope>
    <source>
        <strain evidence="1 2">CS1</strain>
    </source>
</reference>
<dbReference type="AlphaFoldDB" id="A0A7Z8NS85"/>
<gene>
    <name evidence="1" type="ORF">FA014_08780</name>
</gene>
<protein>
    <recommendedName>
        <fullName evidence="3">ESX-1 secretion-associated protein</fullName>
    </recommendedName>
</protein>
<comment type="caution">
    <text evidence="1">The sequence shown here is derived from an EMBL/GenBank/DDBJ whole genome shotgun (WGS) entry which is preliminary data.</text>
</comment>